<evidence type="ECO:0000313" key="2">
    <source>
        <dbReference type="EMBL" id="GFQ65245.1"/>
    </source>
</evidence>
<sequence>MASISKLFSRREVNMVSDPEIGRSCRHAGGDAPEGGRKALAPGLRLLPEDRFRRWFPDVCFQDLRVDAEFYQVAHGVGSMKWVISSLHLIIWVPALIISFPGVSAGSKDFRIM</sequence>
<feature type="transmembrane region" description="Helical" evidence="1">
    <location>
        <begin position="82"/>
        <end position="103"/>
    </location>
</feature>
<keyword evidence="1" id="KW-0472">Membrane</keyword>
<accession>A0A8X6EXJ9</accession>
<reference evidence="2" key="1">
    <citation type="submission" date="2020-07" db="EMBL/GenBank/DDBJ databases">
        <title>Multicomponent nature underlies the extraordinary mechanical properties of spider dragline silk.</title>
        <authorList>
            <person name="Kono N."/>
            <person name="Nakamura H."/>
            <person name="Mori M."/>
            <person name="Yoshida Y."/>
            <person name="Ohtoshi R."/>
            <person name="Malay A.D."/>
            <person name="Moran D.A.P."/>
            <person name="Tomita M."/>
            <person name="Numata K."/>
            <person name="Arakawa K."/>
        </authorList>
    </citation>
    <scope>NUCLEOTIDE SEQUENCE</scope>
</reference>
<evidence type="ECO:0000256" key="1">
    <source>
        <dbReference type="SAM" id="Phobius"/>
    </source>
</evidence>
<dbReference type="Proteomes" id="UP000887116">
    <property type="component" value="Unassembled WGS sequence"/>
</dbReference>
<dbReference type="AlphaFoldDB" id="A0A8X6EXJ9"/>
<protein>
    <submittedName>
        <fullName evidence="2">Uncharacterized protein</fullName>
    </submittedName>
</protein>
<keyword evidence="1" id="KW-0812">Transmembrane</keyword>
<organism evidence="2 3">
    <name type="scientific">Trichonephila clavata</name>
    <name type="common">Joro spider</name>
    <name type="synonym">Nephila clavata</name>
    <dbReference type="NCBI Taxonomy" id="2740835"/>
    <lineage>
        <taxon>Eukaryota</taxon>
        <taxon>Metazoa</taxon>
        <taxon>Ecdysozoa</taxon>
        <taxon>Arthropoda</taxon>
        <taxon>Chelicerata</taxon>
        <taxon>Arachnida</taxon>
        <taxon>Araneae</taxon>
        <taxon>Araneomorphae</taxon>
        <taxon>Entelegynae</taxon>
        <taxon>Araneoidea</taxon>
        <taxon>Nephilidae</taxon>
        <taxon>Trichonephila</taxon>
    </lineage>
</organism>
<gene>
    <name evidence="2" type="ORF">TNCT_380651</name>
</gene>
<evidence type="ECO:0000313" key="3">
    <source>
        <dbReference type="Proteomes" id="UP000887116"/>
    </source>
</evidence>
<proteinExistence type="predicted"/>
<name>A0A8X6EXJ9_TRICU</name>
<comment type="caution">
    <text evidence="2">The sequence shown here is derived from an EMBL/GenBank/DDBJ whole genome shotgun (WGS) entry which is preliminary data.</text>
</comment>
<keyword evidence="1" id="KW-1133">Transmembrane helix</keyword>
<dbReference type="EMBL" id="BMAO01010159">
    <property type="protein sequence ID" value="GFQ65245.1"/>
    <property type="molecule type" value="Genomic_DNA"/>
</dbReference>
<keyword evidence="3" id="KW-1185">Reference proteome</keyword>